<dbReference type="GO" id="GO:0006355">
    <property type="term" value="P:regulation of DNA-templated transcription"/>
    <property type="evidence" value="ECO:0007669"/>
    <property type="project" value="InterPro"/>
</dbReference>
<evidence type="ECO:0000313" key="8">
    <source>
        <dbReference type="Proteomes" id="UP000700334"/>
    </source>
</evidence>
<feature type="region of interest" description="Disordered" evidence="5">
    <location>
        <begin position="255"/>
        <end position="356"/>
    </location>
</feature>
<dbReference type="EMBL" id="JAGFMF010011449">
    <property type="protein sequence ID" value="KAG8522063.1"/>
    <property type="molecule type" value="Genomic_DNA"/>
</dbReference>
<keyword evidence="3" id="KW-0539">Nucleus</keyword>
<evidence type="ECO:0000256" key="1">
    <source>
        <dbReference type="ARBA" id="ARBA00004123"/>
    </source>
</evidence>
<accession>A0A8J6AJC7</accession>
<keyword evidence="8" id="KW-1185">Reference proteome</keyword>
<dbReference type="Pfam" id="PF00076">
    <property type="entry name" value="RRM_1"/>
    <property type="match status" value="1"/>
</dbReference>
<dbReference type="InterPro" id="IPR035979">
    <property type="entry name" value="RBD_domain_sf"/>
</dbReference>
<keyword evidence="2 4" id="KW-0694">RNA-binding</keyword>
<reference evidence="7" key="1">
    <citation type="journal article" date="2021" name="Evol. Appl.">
        <title>The genome of the Pyrenean desman and the effects of bottlenecks and inbreeding on the genomic landscape of an endangered species.</title>
        <authorList>
            <person name="Escoda L."/>
            <person name="Castresana J."/>
        </authorList>
    </citation>
    <scope>NUCLEOTIDE SEQUENCE</scope>
    <source>
        <strain evidence="7">IBE-C5619</strain>
    </source>
</reference>
<evidence type="ECO:0000313" key="7">
    <source>
        <dbReference type="EMBL" id="KAG8522063.1"/>
    </source>
</evidence>
<feature type="domain" description="RRM" evidence="6">
    <location>
        <begin position="150"/>
        <end position="234"/>
    </location>
</feature>
<dbReference type="InterPro" id="IPR012677">
    <property type="entry name" value="Nucleotide-bd_a/b_plait_sf"/>
</dbReference>
<dbReference type="AlphaFoldDB" id="A0A8J6AJC7"/>
<dbReference type="GO" id="GO:0005634">
    <property type="term" value="C:nucleus"/>
    <property type="evidence" value="ECO:0007669"/>
    <property type="project" value="UniProtKB-SubCell"/>
</dbReference>
<dbReference type="InterPro" id="IPR034870">
    <property type="entry name" value="TET_fam"/>
</dbReference>
<evidence type="ECO:0000256" key="4">
    <source>
        <dbReference type="PROSITE-ProRule" id="PRU00176"/>
    </source>
</evidence>
<name>A0A8J6AJC7_GALPY</name>
<feature type="compositionally biased region" description="Basic and acidic residues" evidence="5">
    <location>
        <begin position="272"/>
        <end position="281"/>
    </location>
</feature>
<organism evidence="7 8">
    <name type="scientific">Galemys pyrenaicus</name>
    <name type="common">Iberian desman</name>
    <name type="synonym">Pyrenean desman</name>
    <dbReference type="NCBI Taxonomy" id="202257"/>
    <lineage>
        <taxon>Eukaryota</taxon>
        <taxon>Metazoa</taxon>
        <taxon>Chordata</taxon>
        <taxon>Craniata</taxon>
        <taxon>Vertebrata</taxon>
        <taxon>Euteleostomi</taxon>
        <taxon>Mammalia</taxon>
        <taxon>Eutheria</taxon>
        <taxon>Laurasiatheria</taxon>
        <taxon>Eulipotyphla</taxon>
        <taxon>Talpidae</taxon>
        <taxon>Galemys</taxon>
    </lineage>
</organism>
<dbReference type="OrthoDB" id="76445at2759"/>
<protein>
    <submittedName>
        <fullName evidence="7">RNA-binding protein FUS</fullName>
    </submittedName>
</protein>
<gene>
    <name evidence="7" type="ORF">J0S82_001504</name>
</gene>
<evidence type="ECO:0000256" key="5">
    <source>
        <dbReference type="SAM" id="MobiDB-lite"/>
    </source>
</evidence>
<evidence type="ECO:0000256" key="3">
    <source>
        <dbReference type="ARBA" id="ARBA00023242"/>
    </source>
</evidence>
<feature type="non-terminal residue" evidence="7">
    <location>
        <position position="356"/>
    </location>
</feature>
<dbReference type="SUPFAM" id="SSF54928">
    <property type="entry name" value="RNA-binding domain, RBD"/>
    <property type="match status" value="1"/>
</dbReference>
<feature type="compositionally biased region" description="Low complexity" evidence="5">
    <location>
        <begin position="108"/>
        <end position="121"/>
    </location>
</feature>
<dbReference type="PROSITE" id="PS50102">
    <property type="entry name" value="RRM"/>
    <property type="match status" value="1"/>
</dbReference>
<evidence type="ECO:0000256" key="2">
    <source>
        <dbReference type="ARBA" id="ARBA00022884"/>
    </source>
</evidence>
<sequence length="356" mass="39179">KEEERMAPMDYSAYSPAVAQPGYSLILPCPLRDTQRPHRHKGKEVMEPMDNRLIFPLVMLLPLSRGHIVSLSRGTALVLMIPPLLQSLPPRPPLYNDQSSYSQQNPFGQPSSYGQQSQYNQKTAATAAETHGGRTRSRSTCRSGKDSDNSAIYMQGLNDNVTLDDLADFFKQCGVKMSKRTRQPVIHIYVDKETGTPKGNAKVSYEDPLPATAGEWFDGKDFQGSKLQASHCAGWYATPLGQRDATAFLWRPREPRRSWGNCGSHGRHRRKQEVSPEESCRVPKGTYPGEERSNTKLETGGTPIQGVESRTSPGKEVSQCKAPKSEGFLPGDDCGKGGPSGMRGGRGDLMDHDVAS</sequence>
<dbReference type="InterPro" id="IPR000504">
    <property type="entry name" value="RRM_dom"/>
</dbReference>
<dbReference type="Proteomes" id="UP000700334">
    <property type="component" value="Unassembled WGS sequence"/>
</dbReference>
<dbReference type="Gene3D" id="3.30.70.330">
    <property type="match status" value="1"/>
</dbReference>
<feature type="compositionally biased region" description="Basic and acidic residues" evidence="5">
    <location>
        <begin position="345"/>
        <end position="356"/>
    </location>
</feature>
<comment type="subcellular location">
    <subcellularLocation>
        <location evidence="1">Nucleus</location>
    </subcellularLocation>
</comment>
<dbReference type="GO" id="GO:0003723">
    <property type="term" value="F:RNA binding"/>
    <property type="evidence" value="ECO:0007669"/>
    <property type="project" value="UniProtKB-UniRule"/>
</dbReference>
<proteinExistence type="predicted"/>
<comment type="caution">
    <text evidence="7">The sequence shown here is derived from an EMBL/GenBank/DDBJ whole genome shotgun (WGS) entry which is preliminary data.</text>
</comment>
<dbReference type="PANTHER" id="PTHR23238">
    <property type="entry name" value="RNA BINDING PROTEIN"/>
    <property type="match status" value="1"/>
</dbReference>
<dbReference type="SMART" id="SM00360">
    <property type="entry name" value="RRM"/>
    <property type="match status" value="1"/>
</dbReference>
<feature type="compositionally biased region" description="Polar residues" evidence="5">
    <location>
        <begin position="96"/>
        <end position="107"/>
    </location>
</feature>
<evidence type="ECO:0000259" key="6">
    <source>
        <dbReference type="PROSITE" id="PS50102"/>
    </source>
</evidence>
<feature type="region of interest" description="Disordered" evidence="5">
    <location>
        <begin position="91"/>
        <end position="149"/>
    </location>
</feature>
<dbReference type="FunFam" id="3.30.70.330:FF:000127">
    <property type="entry name" value="RNA-binding protein EWS isoform 1"/>
    <property type="match status" value="1"/>
</dbReference>